<dbReference type="EMBL" id="LLXX01000047">
    <property type="protein sequence ID" value="KRR10810.1"/>
    <property type="molecule type" value="Genomic_DNA"/>
</dbReference>
<reference evidence="5 6" key="1">
    <citation type="submission" date="2014-03" db="EMBL/GenBank/DDBJ databases">
        <title>Bradyrhizobium valentinum sp. nov., isolated from effective nodules of Lupinus mariae-josephae, a lupine endemic of basic-lime soils in Eastern Spain.</title>
        <authorList>
            <person name="Duran D."/>
            <person name="Rey L."/>
            <person name="Navarro A."/>
            <person name="Busquets A."/>
            <person name="Imperial J."/>
            <person name="Ruiz-Argueso T."/>
        </authorList>
    </citation>
    <scope>NUCLEOTIDE SEQUENCE [LARGE SCALE GENOMIC DNA]</scope>
    <source>
        <strain evidence="5 6">LmjM3</strain>
    </source>
</reference>
<accession>A0A0R3LSB4</accession>
<evidence type="ECO:0000259" key="4">
    <source>
        <dbReference type="Pfam" id="PF02397"/>
    </source>
</evidence>
<keyword evidence="3" id="KW-1133">Transmembrane helix</keyword>
<keyword evidence="3" id="KW-0472">Membrane</keyword>
<organism evidence="5 6">
    <name type="scientific">Bradyrhizobium valentinum</name>
    <dbReference type="NCBI Taxonomy" id="1518501"/>
    <lineage>
        <taxon>Bacteria</taxon>
        <taxon>Pseudomonadati</taxon>
        <taxon>Pseudomonadota</taxon>
        <taxon>Alphaproteobacteria</taxon>
        <taxon>Hyphomicrobiales</taxon>
        <taxon>Nitrobacteraceae</taxon>
        <taxon>Bradyrhizobium</taxon>
    </lineage>
</organism>
<comment type="caution">
    <text evidence="5">The sequence shown here is derived from an EMBL/GenBank/DDBJ whole genome shotgun (WGS) entry which is preliminary data.</text>
</comment>
<evidence type="ECO:0000256" key="3">
    <source>
        <dbReference type="SAM" id="Phobius"/>
    </source>
</evidence>
<evidence type="ECO:0000256" key="2">
    <source>
        <dbReference type="ARBA" id="ARBA00023169"/>
    </source>
</evidence>
<gene>
    <name evidence="5" type="ORF">CP49_22080</name>
</gene>
<keyword evidence="2" id="KW-0270">Exopolysaccharide synthesis</keyword>
<evidence type="ECO:0000313" key="5">
    <source>
        <dbReference type="EMBL" id="KRR10810.1"/>
    </source>
</evidence>
<dbReference type="AlphaFoldDB" id="A0A0R3LSB4"/>
<protein>
    <submittedName>
        <fullName evidence="5">UDP-phosphate galactose phosphotransferase</fullName>
    </submittedName>
</protein>
<dbReference type="GO" id="GO:0016780">
    <property type="term" value="F:phosphotransferase activity, for other substituted phosphate groups"/>
    <property type="evidence" value="ECO:0007669"/>
    <property type="project" value="TreeGrafter"/>
</dbReference>
<evidence type="ECO:0000256" key="1">
    <source>
        <dbReference type="ARBA" id="ARBA00006464"/>
    </source>
</evidence>
<keyword evidence="5" id="KW-0808">Transferase</keyword>
<name>A0A0R3LSB4_9BRAD</name>
<keyword evidence="6" id="KW-1185">Reference proteome</keyword>
<dbReference type="PANTHER" id="PTHR30576:SF10">
    <property type="entry name" value="SLL5057 PROTEIN"/>
    <property type="match status" value="1"/>
</dbReference>
<dbReference type="RefSeq" id="WP_057849808.1">
    <property type="nucleotide sequence ID" value="NZ_LLXX01000047.1"/>
</dbReference>
<dbReference type="InterPro" id="IPR003362">
    <property type="entry name" value="Bact_transf"/>
</dbReference>
<dbReference type="Proteomes" id="UP000051913">
    <property type="component" value="Unassembled WGS sequence"/>
</dbReference>
<feature type="domain" description="Bacterial sugar transferase" evidence="4">
    <location>
        <begin position="18"/>
        <end position="213"/>
    </location>
</feature>
<dbReference type="Pfam" id="PF02397">
    <property type="entry name" value="Bac_transf"/>
    <property type="match status" value="1"/>
</dbReference>
<sequence>MLSHEATRPKAISREFGKRALDVAISVLAIVVLAPVFMVVWIAIRLDSPGPAVFRQRRIGRDEKPFNCFKFRTLRHNADENVHREAIRRVWAKEPVSNDPDAPYKLTDDPRVTRVGRWLRRTSLDELPQLLNVLRGEMSIVGPRPAIPYELEYFRDWHHKRHIVKPGITGICQVRGRGRVSPEVMLEMDVEYAMNWTLWTDLKLIALTFPAVLRGSGAR</sequence>
<keyword evidence="3" id="KW-0812">Transmembrane</keyword>
<evidence type="ECO:0000313" key="6">
    <source>
        <dbReference type="Proteomes" id="UP000051913"/>
    </source>
</evidence>
<feature type="transmembrane region" description="Helical" evidence="3">
    <location>
        <begin position="21"/>
        <end position="44"/>
    </location>
</feature>
<comment type="similarity">
    <text evidence="1">Belongs to the bacterial sugar transferase family.</text>
</comment>
<dbReference type="GO" id="GO:0000271">
    <property type="term" value="P:polysaccharide biosynthetic process"/>
    <property type="evidence" value="ECO:0007669"/>
    <property type="project" value="UniProtKB-KW"/>
</dbReference>
<proteinExistence type="inferred from homology"/>
<dbReference type="PANTHER" id="PTHR30576">
    <property type="entry name" value="COLANIC BIOSYNTHESIS UDP-GLUCOSE LIPID CARRIER TRANSFERASE"/>
    <property type="match status" value="1"/>
</dbReference>